<comment type="caution">
    <text evidence="2">The sequence shown here is derived from an EMBL/GenBank/DDBJ whole genome shotgun (WGS) entry which is preliminary data.</text>
</comment>
<protein>
    <recommendedName>
        <fullName evidence="4">DUF3311 domain-containing protein</fullName>
    </recommendedName>
</protein>
<reference evidence="2 3" key="1">
    <citation type="submission" date="2017-12" db="EMBL/GenBank/DDBJ databases">
        <title>Genome sequence of the active heterotrophic nitrifier-denitrifier, Cupriavidus pauculus UM1.</title>
        <authorList>
            <person name="Putonti C."/>
            <person name="Castignetti D."/>
        </authorList>
    </citation>
    <scope>NUCLEOTIDE SEQUENCE [LARGE SCALE GENOMIC DNA]</scope>
    <source>
        <strain evidence="2 3">UM1</strain>
    </source>
</reference>
<keyword evidence="1" id="KW-0812">Transmembrane</keyword>
<name>A0A2N5CCS7_9BURK</name>
<feature type="transmembrane region" description="Helical" evidence="1">
    <location>
        <begin position="63"/>
        <end position="81"/>
    </location>
</feature>
<dbReference type="OrthoDB" id="123261at2"/>
<gene>
    <name evidence="2" type="ORF">CYJ10_13440</name>
</gene>
<feature type="transmembrane region" description="Helical" evidence="1">
    <location>
        <begin position="93"/>
        <end position="113"/>
    </location>
</feature>
<sequence>MFANFGQISRFLFGTVGARFTTILLTGAQCFHTPSPRWANTGIRPKHSRRTIVKSPDNGGRRWLWVLLLAPYIGLLWPPFYSSAQPAWFGFPFFYWYQFLWVPVTSLLLYIAYRSMK</sequence>
<keyword evidence="1" id="KW-0472">Membrane</keyword>
<proteinExistence type="predicted"/>
<dbReference type="Proteomes" id="UP000234341">
    <property type="component" value="Unassembled WGS sequence"/>
</dbReference>
<keyword evidence="1" id="KW-1133">Transmembrane helix</keyword>
<dbReference type="AlphaFoldDB" id="A0A2N5CCS7"/>
<evidence type="ECO:0000313" key="3">
    <source>
        <dbReference type="Proteomes" id="UP000234341"/>
    </source>
</evidence>
<dbReference type="Pfam" id="PF11755">
    <property type="entry name" value="DUF3311"/>
    <property type="match status" value="1"/>
</dbReference>
<evidence type="ECO:0000313" key="2">
    <source>
        <dbReference type="EMBL" id="PLQ00024.1"/>
    </source>
</evidence>
<evidence type="ECO:0008006" key="4">
    <source>
        <dbReference type="Google" id="ProtNLM"/>
    </source>
</evidence>
<dbReference type="EMBL" id="PJRP01000005">
    <property type="protein sequence ID" value="PLQ00024.1"/>
    <property type="molecule type" value="Genomic_DNA"/>
</dbReference>
<organism evidence="2 3">
    <name type="scientific">Cupriavidus pauculus</name>
    <dbReference type="NCBI Taxonomy" id="82633"/>
    <lineage>
        <taxon>Bacteria</taxon>
        <taxon>Pseudomonadati</taxon>
        <taxon>Pseudomonadota</taxon>
        <taxon>Betaproteobacteria</taxon>
        <taxon>Burkholderiales</taxon>
        <taxon>Burkholderiaceae</taxon>
        <taxon>Cupriavidus</taxon>
    </lineage>
</organism>
<dbReference type="InterPro" id="IPR021741">
    <property type="entry name" value="DUF3311"/>
</dbReference>
<evidence type="ECO:0000256" key="1">
    <source>
        <dbReference type="SAM" id="Phobius"/>
    </source>
</evidence>
<accession>A0A2N5CCS7</accession>